<dbReference type="InterPro" id="IPR049052">
    <property type="entry name" value="nSTAND1"/>
</dbReference>
<dbReference type="GO" id="GO:0003677">
    <property type="term" value="F:DNA binding"/>
    <property type="evidence" value="ECO:0007669"/>
    <property type="project" value="UniProtKB-KW"/>
</dbReference>
<evidence type="ECO:0000256" key="2">
    <source>
        <dbReference type="ARBA" id="ARBA00023125"/>
    </source>
</evidence>
<evidence type="ECO:0000256" key="1">
    <source>
        <dbReference type="ARBA" id="ARBA00005820"/>
    </source>
</evidence>
<dbReference type="Gene3D" id="1.10.10.10">
    <property type="entry name" value="Winged helix-like DNA-binding domain superfamily/Winged helix DNA-binding domain"/>
    <property type="match status" value="1"/>
</dbReference>
<dbReference type="GO" id="GO:0000160">
    <property type="term" value="P:phosphorelay signal transduction system"/>
    <property type="evidence" value="ECO:0007669"/>
    <property type="project" value="InterPro"/>
</dbReference>
<evidence type="ECO:0000313" key="5">
    <source>
        <dbReference type="EMBL" id="GIJ65482.1"/>
    </source>
</evidence>
<dbReference type="Proteomes" id="UP000635606">
    <property type="component" value="Unassembled WGS sequence"/>
</dbReference>
<dbReference type="SUPFAM" id="SSF46894">
    <property type="entry name" value="C-terminal effector domain of the bipartite response regulators"/>
    <property type="match status" value="1"/>
</dbReference>
<reference evidence="5" key="1">
    <citation type="submission" date="2021-01" db="EMBL/GenBank/DDBJ databases">
        <title>Whole genome shotgun sequence of Virgisporangium ochraceum NBRC 16418.</title>
        <authorList>
            <person name="Komaki H."/>
            <person name="Tamura T."/>
        </authorList>
    </citation>
    <scope>NUCLEOTIDE SEQUENCE</scope>
    <source>
        <strain evidence="5">NBRC 16418</strain>
    </source>
</reference>
<dbReference type="RefSeq" id="WP_203925490.1">
    <property type="nucleotide sequence ID" value="NZ_BOPH01000005.1"/>
</dbReference>
<dbReference type="InterPro" id="IPR005158">
    <property type="entry name" value="BTAD"/>
</dbReference>
<evidence type="ECO:0000259" key="4">
    <source>
        <dbReference type="SMART" id="SM01043"/>
    </source>
</evidence>
<sequence length="1040" mass="111153">MRIGILGPLRVTGDDGVDIEVSGARLRALLTRLALDPGRQVTTGALTDALWNGDVQPGDPANAVQSLVSRLRRAVPGVPVTSGPGGYRLELPADAVDAHLFEVLATTGRQALAGNDPQAAVRHLRAALDLWRGPALADLADAHPAAAARLDELRIAAVEDRIDAELRTGTPDSALVAELAELAAAHPLRERLAALHIRALAATGRPAAALTAYEEVRHRLADELGADPSPELRDAHVSVLRGDEKPRDRGNLRAALTSFVGRDEEIEQVIKRLGENRLVTLVGPGGAGKTRLASVSAAQFAAASPLSGGVWLVELAPVTDPADVPRAVLDAVGRDARPETHKPGQARDTVARLVELIAPADTLLVLDNCEHVIEAAARLADDLLAACPRLRVLATSREPLAIVGEVLTPVPPLRLPPADAAPPEALAFASVQLLADRAAAVRPGFAVTDDNVRAVVEICRRLDGLPLAIELAAARLRALSPTQVADRLDDRFRLLTGGSRTALPRHRTLRAVVAWSWDLLTDDERRLAERLAVFPSTITPESAGASDALDALVDKSLLQVVGDGRFRMLETIREYALERLAEAGGVAEAQRAHTAYFLRLLEEADPHLRTARQLPWLHLLDAERENIYGAMTFACDAGDADTAVRMGALLMFPLAVRDDFQQTASLLARAMSLTGPAPAGARAVVRAMTMISQVFTGGGAPEPAEVATLVEEVRGADPTEYPFALLIEPMVTLFTDDTAAGLAAVQRGLDAASDTWMRAMLHMLRGQIEENDGDADGMLRDQTLARDLFRETGDRWGLSMCLAQLADHLTKRGEYDAADEALSESLALARQVNAQADAWYQQMWLAALRARRGDVAGARADLTRLIGEVDDERDSRSGAWALLMLGDLSRQSGDLDEAEAYYAAAWVRNEAARMSPPQFRALLKAANGYLALARHDLARGRDLIVEAYGYGLDGRDMPVVAQVGVATAAYREAAGEPERAAEVLGAADNVRGHPDRSNLDAERLAAALRAAVGDETFEAAYARGRASSRAEALTRLDPAG</sequence>
<comment type="caution">
    <text evidence="5">The sequence shown here is derived from an EMBL/GenBank/DDBJ whole genome shotgun (WGS) entry which is preliminary data.</text>
</comment>
<dbReference type="SUPFAM" id="SSF48452">
    <property type="entry name" value="TPR-like"/>
    <property type="match status" value="2"/>
</dbReference>
<dbReference type="SUPFAM" id="SSF52540">
    <property type="entry name" value="P-loop containing nucleoside triphosphate hydrolases"/>
    <property type="match status" value="1"/>
</dbReference>
<name>A0A8J3ZM40_9ACTN</name>
<accession>A0A8J3ZM40</accession>
<dbReference type="EMBL" id="BOPH01000005">
    <property type="protein sequence ID" value="GIJ65482.1"/>
    <property type="molecule type" value="Genomic_DNA"/>
</dbReference>
<dbReference type="Pfam" id="PF03704">
    <property type="entry name" value="BTAD"/>
    <property type="match status" value="1"/>
</dbReference>
<dbReference type="SMART" id="SM01043">
    <property type="entry name" value="BTAD"/>
    <property type="match status" value="1"/>
</dbReference>
<dbReference type="SMART" id="SM00862">
    <property type="entry name" value="Trans_reg_C"/>
    <property type="match status" value="1"/>
</dbReference>
<evidence type="ECO:0000313" key="6">
    <source>
        <dbReference type="Proteomes" id="UP000635606"/>
    </source>
</evidence>
<dbReference type="InterPro" id="IPR011990">
    <property type="entry name" value="TPR-like_helical_dom_sf"/>
</dbReference>
<dbReference type="InterPro" id="IPR001867">
    <property type="entry name" value="OmpR/PhoB-type_DNA-bd"/>
</dbReference>
<dbReference type="InterPro" id="IPR027417">
    <property type="entry name" value="P-loop_NTPase"/>
</dbReference>
<dbReference type="Gene3D" id="3.40.50.300">
    <property type="entry name" value="P-loop containing nucleotide triphosphate hydrolases"/>
    <property type="match status" value="1"/>
</dbReference>
<evidence type="ECO:0000259" key="3">
    <source>
        <dbReference type="SMART" id="SM00862"/>
    </source>
</evidence>
<keyword evidence="6" id="KW-1185">Reference proteome</keyword>
<proteinExistence type="inferred from homology"/>
<organism evidence="5 6">
    <name type="scientific">Virgisporangium ochraceum</name>
    <dbReference type="NCBI Taxonomy" id="65505"/>
    <lineage>
        <taxon>Bacteria</taxon>
        <taxon>Bacillati</taxon>
        <taxon>Actinomycetota</taxon>
        <taxon>Actinomycetes</taxon>
        <taxon>Micromonosporales</taxon>
        <taxon>Micromonosporaceae</taxon>
        <taxon>Virgisporangium</taxon>
    </lineage>
</organism>
<dbReference type="InterPro" id="IPR036388">
    <property type="entry name" value="WH-like_DNA-bd_sf"/>
</dbReference>
<dbReference type="Pfam" id="PF20703">
    <property type="entry name" value="nSTAND1"/>
    <property type="match status" value="1"/>
</dbReference>
<dbReference type="GO" id="GO:0006355">
    <property type="term" value="P:regulation of DNA-templated transcription"/>
    <property type="evidence" value="ECO:0007669"/>
    <property type="project" value="InterPro"/>
</dbReference>
<protein>
    <submittedName>
        <fullName evidence="5">SARP family transcriptional regulator</fullName>
    </submittedName>
</protein>
<keyword evidence="2" id="KW-0238">DNA-binding</keyword>
<dbReference type="InterPro" id="IPR016032">
    <property type="entry name" value="Sig_transdc_resp-reg_C-effctor"/>
</dbReference>
<dbReference type="CDD" id="cd15831">
    <property type="entry name" value="BTAD"/>
    <property type="match status" value="1"/>
</dbReference>
<feature type="domain" description="Bacterial transcriptional activator" evidence="4">
    <location>
        <begin position="96"/>
        <end position="240"/>
    </location>
</feature>
<dbReference type="PANTHER" id="PTHR47691:SF3">
    <property type="entry name" value="HTH-TYPE TRANSCRIPTIONAL REGULATOR RV0890C-RELATED"/>
    <property type="match status" value="1"/>
</dbReference>
<feature type="domain" description="OmpR/PhoB-type" evidence="3">
    <location>
        <begin position="16"/>
        <end position="89"/>
    </location>
</feature>
<comment type="similarity">
    <text evidence="1">Belongs to the AfsR/DnrI/RedD regulatory family.</text>
</comment>
<gene>
    <name evidence="5" type="ORF">Voc01_003990</name>
</gene>
<dbReference type="Gene3D" id="1.25.40.10">
    <property type="entry name" value="Tetratricopeptide repeat domain"/>
    <property type="match status" value="2"/>
</dbReference>
<dbReference type="AlphaFoldDB" id="A0A8J3ZM40"/>
<dbReference type="PANTHER" id="PTHR47691">
    <property type="entry name" value="REGULATOR-RELATED"/>
    <property type="match status" value="1"/>
</dbReference>